<dbReference type="KEGG" id="pact:CA264_03300"/>
<dbReference type="EMBL" id="CP021235">
    <property type="protein sequence ID" value="ARS34545.1"/>
    <property type="molecule type" value="Genomic_DNA"/>
</dbReference>
<accession>A0A1X9YNT2</accession>
<keyword evidence="2" id="KW-1185">Reference proteome</keyword>
<dbReference type="Proteomes" id="UP000266292">
    <property type="component" value="Chromosome"/>
</dbReference>
<gene>
    <name evidence="1" type="ORF">CA264_03300</name>
</gene>
<reference evidence="2" key="1">
    <citation type="submission" date="2017-05" db="EMBL/GenBank/DDBJ databases">
        <authorList>
            <person name="Ray J."/>
            <person name="Price M."/>
            <person name="Deutschbauer A."/>
        </authorList>
    </citation>
    <scope>NUCLEOTIDE SEQUENCE [LARGE SCALE GENOMIC DNA]</scope>
    <source>
        <strain evidence="2">DSM 19842</strain>
    </source>
</reference>
<evidence type="ECO:0000313" key="2">
    <source>
        <dbReference type="Proteomes" id="UP000266292"/>
    </source>
</evidence>
<protein>
    <submittedName>
        <fullName evidence="1">Uncharacterized protein</fullName>
    </submittedName>
</protein>
<organism evidence="1 2">
    <name type="scientific">Pontibacter actiniarum</name>
    <dbReference type="NCBI Taxonomy" id="323450"/>
    <lineage>
        <taxon>Bacteria</taxon>
        <taxon>Pseudomonadati</taxon>
        <taxon>Bacteroidota</taxon>
        <taxon>Cytophagia</taxon>
        <taxon>Cytophagales</taxon>
        <taxon>Hymenobacteraceae</taxon>
        <taxon>Pontibacter</taxon>
    </lineage>
</organism>
<evidence type="ECO:0000313" key="1">
    <source>
        <dbReference type="EMBL" id="ARS34545.1"/>
    </source>
</evidence>
<name>A0A1X9YNT2_9BACT</name>
<sequence>MNEDSFQKIGKGSCHGSLYCFIELTAVAGHAVAPVNRPFPLKKLTGRKPDAVRGFFFILYIQKEQA</sequence>
<dbReference type="AlphaFoldDB" id="A0A1X9YNT2"/>
<proteinExistence type="predicted"/>